<reference evidence="1" key="1">
    <citation type="submission" date="2021-10" db="EMBL/GenBank/DDBJ databases">
        <authorList>
            <person name="Piombo E."/>
        </authorList>
    </citation>
    <scope>NUCLEOTIDE SEQUENCE</scope>
</reference>
<evidence type="ECO:0000313" key="1">
    <source>
        <dbReference type="EMBL" id="CAG9986359.1"/>
    </source>
</evidence>
<evidence type="ECO:0000313" key="2">
    <source>
        <dbReference type="Proteomes" id="UP000754883"/>
    </source>
</evidence>
<organism evidence="1 2">
    <name type="scientific">Clonostachys byssicola</name>
    <dbReference type="NCBI Taxonomy" id="160290"/>
    <lineage>
        <taxon>Eukaryota</taxon>
        <taxon>Fungi</taxon>
        <taxon>Dikarya</taxon>
        <taxon>Ascomycota</taxon>
        <taxon>Pezizomycotina</taxon>
        <taxon>Sordariomycetes</taxon>
        <taxon>Hypocreomycetidae</taxon>
        <taxon>Hypocreales</taxon>
        <taxon>Bionectriaceae</taxon>
        <taxon>Clonostachys</taxon>
    </lineage>
</organism>
<gene>
    <name evidence="1" type="ORF">CBYS24578_00012636</name>
</gene>
<protein>
    <submittedName>
        <fullName evidence="1">Uncharacterized protein</fullName>
    </submittedName>
</protein>
<dbReference type="Proteomes" id="UP000754883">
    <property type="component" value="Unassembled WGS sequence"/>
</dbReference>
<dbReference type="OrthoDB" id="5128210at2759"/>
<accession>A0A9N9UE94</accession>
<name>A0A9N9UE94_9HYPO</name>
<dbReference type="AlphaFoldDB" id="A0A9N9UE94"/>
<sequence>MVSSRMITYETGELNFTVGNQQHPLKVYPVKVDYDEDCVIISGHTAFAHPELDFPPMLQIIVRDPRYAGDLRKQLGLKPWTVETEQRLLAYMAADGYNEDINLWSKEPSLLFEHLNRGPLQHREACFRALLIMLQTKDARAYDHAYSSVQGLDEPARSCFSKYLGTVSLDISTSVYGQPLMVYGTVTEFVPGFGADELCEHIPRHLWHRTISSIISTVHTVVTNATRLRHDRLQPKHFTMSYSYNKGGVGSRIVLTNLNGFLWHGSNHDPSYNMLIDLAKAQGNVFDQLLQQVDDKGVVLEDADLIVWGTGT</sequence>
<proteinExistence type="predicted"/>
<comment type="caution">
    <text evidence="1">The sequence shown here is derived from an EMBL/GenBank/DDBJ whole genome shotgun (WGS) entry which is preliminary data.</text>
</comment>
<dbReference type="EMBL" id="CABFNO020001404">
    <property type="protein sequence ID" value="CAG9986359.1"/>
    <property type="molecule type" value="Genomic_DNA"/>
</dbReference>
<keyword evidence="2" id="KW-1185">Reference proteome</keyword>